<dbReference type="EMBL" id="CP130613">
    <property type="protein sequence ID" value="WKW16208.1"/>
    <property type="molecule type" value="Genomic_DNA"/>
</dbReference>
<dbReference type="AlphaFoldDB" id="A0AA49K2M1"/>
<evidence type="ECO:0000313" key="3">
    <source>
        <dbReference type="EMBL" id="WKW16208.1"/>
    </source>
</evidence>
<dbReference type="InterPro" id="IPR025250">
    <property type="entry name" value="DUF4199"/>
</dbReference>
<organism evidence="3 4">
    <name type="scientific">Pseudogemmatithrix spongiicola</name>
    <dbReference type="NCBI Taxonomy" id="3062599"/>
    <lineage>
        <taxon>Bacteria</taxon>
        <taxon>Pseudomonadati</taxon>
        <taxon>Gemmatimonadota</taxon>
        <taxon>Gemmatimonadia</taxon>
        <taxon>Gemmatimonadales</taxon>
        <taxon>Gemmatimonadaceae</taxon>
        <taxon>Pseudogemmatithrix</taxon>
    </lineage>
</organism>
<dbReference type="EMBL" id="CP130612">
    <property type="protein sequence ID" value="WKW13301.1"/>
    <property type="molecule type" value="Genomic_DNA"/>
</dbReference>
<evidence type="ECO:0000313" key="2">
    <source>
        <dbReference type="EMBL" id="WKW13301.1"/>
    </source>
</evidence>
<name>A0AA49K2M1_9BACT</name>
<protein>
    <submittedName>
        <fullName evidence="3">DUF4199 domain-containing protein</fullName>
    </submittedName>
</protein>
<keyword evidence="4" id="KW-1185">Reference proteome</keyword>
<dbReference type="Proteomes" id="UP001229955">
    <property type="component" value="Chromosome"/>
</dbReference>
<dbReference type="Pfam" id="PF13858">
    <property type="entry name" value="DUF4199"/>
    <property type="match status" value="1"/>
</dbReference>
<dbReference type="KEGG" id="pspc:Strain318_002618"/>
<feature type="transmembrane region" description="Helical" evidence="1">
    <location>
        <begin position="33"/>
        <end position="54"/>
    </location>
</feature>
<feature type="transmembrane region" description="Helical" evidence="1">
    <location>
        <begin position="145"/>
        <end position="167"/>
    </location>
</feature>
<gene>
    <name evidence="2" type="ORF">Strain138_002618</name>
    <name evidence="3" type="ORF">Strain318_002618</name>
</gene>
<feature type="transmembrane region" description="Helical" evidence="1">
    <location>
        <begin position="74"/>
        <end position="93"/>
    </location>
</feature>
<accession>A0AA49K2M1</accession>
<evidence type="ECO:0000256" key="1">
    <source>
        <dbReference type="SAM" id="Phobius"/>
    </source>
</evidence>
<keyword evidence="1" id="KW-0472">Membrane</keyword>
<keyword evidence="1" id="KW-0812">Transmembrane</keyword>
<evidence type="ECO:0000313" key="4">
    <source>
        <dbReference type="Proteomes" id="UP001229955"/>
    </source>
</evidence>
<proteinExistence type="predicted"/>
<dbReference type="RefSeq" id="WP_367886161.1">
    <property type="nucleotide sequence ID" value="NZ_CP130612.1"/>
</dbReference>
<keyword evidence="1" id="KW-1133">Transmembrane helix</keyword>
<sequence>MRKIVLTFGLIAGAVMSGMMVLSLPFHDQLGSGAGMAVGYASMVLASLMIYFGVRQFRDTERGGEIRFGEALKVGLLISLIAVACYVVAWEIAFTNFVPDFGERYMAEMLERARQAGATAEQLATQEAEQLKFWEMYKNNTLARMGFTALEPLPVVVVFSLASAGLLRKRAG</sequence>
<reference evidence="3" key="1">
    <citation type="submission" date="2023-07" db="EMBL/GenBank/DDBJ databases">
        <authorList>
            <person name="Haufschild T."/>
            <person name="Kallscheuer N."/>
            <person name="Hammer J."/>
            <person name="Kohn T."/>
            <person name="Kabuu M."/>
            <person name="Jogler M."/>
            <person name="Wohfarth N."/>
            <person name="Heuer A."/>
            <person name="Rohde M."/>
            <person name="van Teeseling M.C.F."/>
            <person name="Jogler C."/>
        </authorList>
    </citation>
    <scope>NUCLEOTIDE SEQUENCE</scope>
    <source>
        <strain evidence="2">Strain 138</strain>
        <strain evidence="3">Strain 318</strain>
    </source>
</reference>
<accession>A0AA49Q5Z6</accession>